<feature type="domain" description="Enoyl reductase (ER)" evidence="1">
    <location>
        <begin position="2"/>
        <end position="283"/>
    </location>
</feature>
<dbReference type="Gene3D" id="3.40.50.720">
    <property type="entry name" value="NAD(P)-binding Rossmann-like Domain"/>
    <property type="match status" value="1"/>
</dbReference>
<dbReference type="PANTHER" id="PTHR11695">
    <property type="entry name" value="ALCOHOL DEHYDROGENASE RELATED"/>
    <property type="match status" value="1"/>
</dbReference>
<dbReference type="InterPro" id="IPR050700">
    <property type="entry name" value="YIM1/Zinc_Alcohol_DH_Fams"/>
</dbReference>
<dbReference type="SMART" id="SM00829">
    <property type="entry name" value="PKS_ER"/>
    <property type="match status" value="1"/>
</dbReference>
<dbReference type="CDD" id="cd08267">
    <property type="entry name" value="MDR1"/>
    <property type="match status" value="1"/>
</dbReference>
<dbReference type="OrthoDB" id="3509362at2759"/>
<dbReference type="InterPro" id="IPR020843">
    <property type="entry name" value="ER"/>
</dbReference>
<dbReference type="SUPFAM" id="SSF51735">
    <property type="entry name" value="NAD(P)-binding Rossmann-fold domains"/>
    <property type="match status" value="1"/>
</dbReference>
<dbReference type="Pfam" id="PF13602">
    <property type="entry name" value="ADH_zinc_N_2"/>
    <property type="match status" value="1"/>
</dbReference>
<keyword evidence="3" id="KW-1185">Reference proteome</keyword>
<dbReference type="OMA" id="DSVFEMK"/>
<dbReference type="EMBL" id="MNAD01001519">
    <property type="protein sequence ID" value="OJT04698.1"/>
    <property type="molecule type" value="Genomic_DNA"/>
</dbReference>
<dbReference type="STRING" id="154538.A0A1M2VAR4"/>
<dbReference type="InterPro" id="IPR011032">
    <property type="entry name" value="GroES-like_sf"/>
</dbReference>
<name>A0A1M2VAR4_TRAPU</name>
<accession>A0A1M2VAR4</accession>
<reference evidence="2 3" key="1">
    <citation type="submission" date="2016-10" db="EMBL/GenBank/DDBJ databases">
        <title>Genome sequence of the basidiomycete white-rot fungus Trametes pubescens.</title>
        <authorList>
            <person name="Makela M.R."/>
            <person name="Granchi Z."/>
            <person name="Peng M."/>
            <person name="De Vries R.P."/>
            <person name="Grigoriev I."/>
            <person name="Riley R."/>
            <person name="Hilden K."/>
        </authorList>
    </citation>
    <scope>NUCLEOTIDE SEQUENCE [LARGE SCALE GENOMIC DNA]</scope>
    <source>
        <strain evidence="2 3">FBCC735</strain>
    </source>
</reference>
<sequence length="290" mass="31259">MANLPGFVLRRWISTEFDFAGVVVDANGTEFKEGDEVFGWHPISQAITTGQGALAQYTRSPATNVILRPKNVTPTEASGLPIVALTAYEGLFDIAKLEAGQSVFINGGSTAVGSFAIQLAKAKGAHVAASASAKNEAYVRSLGADEFFDYTKAPLHEQLVAANLTPKYHVFYDTVGIVDPALFVHSPAYLAPQGLFLSVGPQQGPGLLSFAWNVLLRPTFLGGVNRKWKMIQVKPVPEDLKEVAKLVEEGKIRPLVDSVYAFEDALKAYERILTNRATGKVIVKVDPTVA</sequence>
<dbReference type="GO" id="GO:0005739">
    <property type="term" value="C:mitochondrion"/>
    <property type="evidence" value="ECO:0007669"/>
    <property type="project" value="TreeGrafter"/>
</dbReference>
<dbReference type="Gene3D" id="3.90.180.10">
    <property type="entry name" value="Medium-chain alcohol dehydrogenases, catalytic domain"/>
    <property type="match status" value="1"/>
</dbReference>
<dbReference type="InterPro" id="IPR036291">
    <property type="entry name" value="NAD(P)-bd_dom_sf"/>
</dbReference>
<organism evidence="2 3">
    <name type="scientific">Trametes pubescens</name>
    <name type="common">White-rot fungus</name>
    <dbReference type="NCBI Taxonomy" id="154538"/>
    <lineage>
        <taxon>Eukaryota</taxon>
        <taxon>Fungi</taxon>
        <taxon>Dikarya</taxon>
        <taxon>Basidiomycota</taxon>
        <taxon>Agaricomycotina</taxon>
        <taxon>Agaricomycetes</taxon>
        <taxon>Polyporales</taxon>
        <taxon>Polyporaceae</taxon>
        <taxon>Trametes</taxon>
    </lineage>
</organism>
<protein>
    <submittedName>
        <fullName evidence="2">Zinc-type alcohol dehydrogenase-like protein C16A3.02c</fullName>
    </submittedName>
</protein>
<dbReference type="Proteomes" id="UP000184267">
    <property type="component" value="Unassembled WGS sequence"/>
</dbReference>
<evidence type="ECO:0000313" key="2">
    <source>
        <dbReference type="EMBL" id="OJT04698.1"/>
    </source>
</evidence>
<dbReference type="PANTHER" id="PTHR11695:SF294">
    <property type="entry name" value="RETICULON-4-INTERACTING PROTEIN 1, MITOCHONDRIAL"/>
    <property type="match status" value="1"/>
</dbReference>
<evidence type="ECO:0000313" key="3">
    <source>
        <dbReference type="Proteomes" id="UP000184267"/>
    </source>
</evidence>
<evidence type="ECO:0000259" key="1">
    <source>
        <dbReference type="SMART" id="SM00829"/>
    </source>
</evidence>
<proteinExistence type="predicted"/>
<dbReference type="GO" id="GO:0016491">
    <property type="term" value="F:oxidoreductase activity"/>
    <property type="evidence" value="ECO:0007669"/>
    <property type="project" value="InterPro"/>
</dbReference>
<dbReference type="SUPFAM" id="SSF50129">
    <property type="entry name" value="GroES-like"/>
    <property type="match status" value="1"/>
</dbReference>
<gene>
    <name evidence="2" type="ORF">TRAPUB_4492</name>
</gene>
<comment type="caution">
    <text evidence="2">The sequence shown here is derived from an EMBL/GenBank/DDBJ whole genome shotgun (WGS) entry which is preliminary data.</text>
</comment>
<dbReference type="AlphaFoldDB" id="A0A1M2VAR4"/>